<reference evidence="6" key="1">
    <citation type="submission" date="2017-06" db="EMBL/GenBank/DDBJ databases">
        <title>Herbaspirillum phytohormonus sp. nov., isolated from the root nodule of Robinia pseudoacacia in lead-zinc mine.</title>
        <authorList>
            <person name="Fan M."/>
            <person name="Lin Y."/>
        </authorList>
    </citation>
    <scope>NUCLEOTIDE SEQUENCE [LARGE SCALE GENOMIC DNA]</scope>
    <source>
        <strain evidence="6">SC-089</strain>
    </source>
</reference>
<dbReference type="OrthoDB" id="434992at2"/>
<dbReference type="PRINTS" id="PR00038">
    <property type="entry name" value="HTHLUXR"/>
</dbReference>
<dbReference type="Gene3D" id="3.30.450.20">
    <property type="entry name" value="PAS domain"/>
    <property type="match status" value="2"/>
</dbReference>
<dbReference type="InterPro" id="IPR000792">
    <property type="entry name" value="Tscrpt_reg_LuxR_C"/>
</dbReference>
<dbReference type="InterPro" id="IPR036388">
    <property type="entry name" value="WH-like_DNA-bd_sf"/>
</dbReference>
<dbReference type="Pfam" id="PF00196">
    <property type="entry name" value="GerE"/>
    <property type="match status" value="1"/>
</dbReference>
<feature type="domain" description="HTH luxR-type" evidence="3">
    <location>
        <begin position="306"/>
        <end position="371"/>
    </location>
</feature>
<dbReference type="Pfam" id="PF13426">
    <property type="entry name" value="PAS_9"/>
    <property type="match status" value="1"/>
</dbReference>
<dbReference type="InterPro" id="IPR039420">
    <property type="entry name" value="WalR-like"/>
</dbReference>
<dbReference type="Gene3D" id="1.10.10.10">
    <property type="entry name" value="Winged helix-like DNA-binding domain superfamily/Winged helix DNA-binding domain"/>
    <property type="match status" value="1"/>
</dbReference>
<dbReference type="InterPro" id="IPR035965">
    <property type="entry name" value="PAS-like_dom_sf"/>
</dbReference>
<accession>A0A225MKZ2</accession>
<sequence length="388" mass="43125">MDEPDFRFLAEHAFDMICEVDSSLVMSYTSPSCEQLLGWRLEEMVGKGPDVFVHPEDLPAVAMAHEALMRDGYDRSPTVVRMRTKPGGYKWMEINARVVSKPADKQGYHVVLVMRDVGFRRERAADSRSRAAQGDSRASTRGAHGQASSEWDECFYKTFRLAPVPMFIATQPVIGLVDVNTAFSDTFGYSAADVVTRTAVETGFFSRLQHERLIATIKTLGYAKNLEVDVRHHDATLRHCLASAETISIHGQRCILAALQDLTEQRHADGDLIAALESVMSDASWFSRAFIEKLAQVRKRNGAGTLAAELTDLTQREYEVLSLMCKGLGDSDIAAELSISSNTIRNHISRIYDKIGIHKRGAAIVWARERGVSVDAGHVEKPAGNRRR</sequence>
<dbReference type="InterPro" id="IPR016032">
    <property type="entry name" value="Sig_transdc_resp-reg_C-effctor"/>
</dbReference>
<evidence type="ECO:0000256" key="2">
    <source>
        <dbReference type="SAM" id="MobiDB-lite"/>
    </source>
</evidence>
<dbReference type="PROSITE" id="PS50112">
    <property type="entry name" value="PAS"/>
    <property type="match status" value="1"/>
</dbReference>
<keyword evidence="6" id="KW-1185">Reference proteome</keyword>
<keyword evidence="1" id="KW-0238">DNA-binding</keyword>
<comment type="caution">
    <text evidence="5">The sequence shown here is derived from an EMBL/GenBank/DDBJ whole genome shotgun (WGS) entry which is preliminary data.</text>
</comment>
<dbReference type="SUPFAM" id="SSF55785">
    <property type="entry name" value="PYP-like sensor domain (PAS domain)"/>
    <property type="match status" value="2"/>
</dbReference>
<evidence type="ECO:0000259" key="3">
    <source>
        <dbReference type="PROSITE" id="PS50043"/>
    </source>
</evidence>
<dbReference type="Pfam" id="PF08447">
    <property type="entry name" value="PAS_3"/>
    <property type="match status" value="1"/>
</dbReference>
<dbReference type="GO" id="GO:0003677">
    <property type="term" value="F:DNA binding"/>
    <property type="evidence" value="ECO:0007669"/>
    <property type="project" value="UniProtKB-KW"/>
</dbReference>
<dbReference type="Proteomes" id="UP000214603">
    <property type="component" value="Unassembled WGS sequence"/>
</dbReference>
<feature type="compositionally biased region" description="Low complexity" evidence="2">
    <location>
        <begin position="130"/>
        <end position="139"/>
    </location>
</feature>
<feature type="region of interest" description="Disordered" evidence="2">
    <location>
        <begin position="124"/>
        <end position="145"/>
    </location>
</feature>
<dbReference type="InterPro" id="IPR013655">
    <property type="entry name" value="PAS_fold_3"/>
</dbReference>
<dbReference type="NCBIfam" id="TIGR00229">
    <property type="entry name" value="sensory_box"/>
    <property type="match status" value="2"/>
</dbReference>
<evidence type="ECO:0000313" key="5">
    <source>
        <dbReference type="EMBL" id="OWT61904.1"/>
    </source>
</evidence>
<dbReference type="CDD" id="cd00130">
    <property type="entry name" value="PAS"/>
    <property type="match status" value="2"/>
</dbReference>
<name>A0A225MKZ2_9BURK</name>
<dbReference type="SUPFAM" id="SSF46894">
    <property type="entry name" value="C-terminal effector domain of the bipartite response regulators"/>
    <property type="match status" value="1"/>
</dbReference>
<evidence type="ECO:0000313" key="6">
    <source>
        <dbReference type="Proteomes" id="UP000214603"/>
    </source>
</evidence>
<dbReference type="GO" id="GO:0006355">
    <property type="term" value="P:regulation of DNA-templated transcription"/>
    <property type="evidence" value="ECO:0007669"/>
    <property type="project" value="InterPro"/>
</dbReference>
<dbReference type="SMART" id="SM00421">
    <property type="entry name" value="HTH_LUXR"/>
    <property type="match status" value="1"/>
</dbReference>
<dbReference type="PROSITE" id="PS50043">
    <property type="entry name" value="HTH_LUXR_2"/>
    <property type="match status" value="1"/>
</dbReference>
<dbReference type="AlphaFoldDB" id="A0A225MKZ2"/>
<gene>
    <name evidence="5" type="ORF">CEY11_08745</name>
</gene>
<dbReference type="SMART" id="SM00086">
    <property type="entry name" value="PAC"/>
    <property type="match status" value="2"/>
</dbReference>
<organism evidence="5 6">
    <name type="scientific">Candidimonas nitroreducens</name>
    <dbReference type="NCBI Taxonomy" id="683354"/>
    <lineage>
        <taxon>Bacteria</taxon>
        <taxon>Pseudomonadati</taxon>
        <taxon>Pseudomonadota</taxon>
        <taxon>Betaproteobacteria</taxon>
        <taxon>Burkholderiales</taxon>
        <taxon>Alcaligenaceae</taxon>
        <taxon>Candidimonas</taxon>
    </lineage>
</organism>
<dbReference type="CDD" id="cd06170">
    <property type="entry name" value="LuxR_C_like"/>
    <property type="match status" value="1"/>
</dbReference>
<protein>
    <recommendedName>
        <fullName evidence="7">Helix-turn-helix transcriptional regulator</fullName>
    </recommendedName>
</protein>
<evidence type="ECO:0008006" key="7">
    <source>
        <dbReference type="Google" id="ProtNLM"/>
    </source>
</evidence>
<dbReference type="SMART" id="SM00091">
    <property type="entry name" value="PAS"/>
    <property type="match status" value="2"/>
</dbReference>
<feature type="domain" description="PAS" evidence="4">
    <location>
        <begin position="2"/>
        <end position="72"/>
    </location>
</feature>
<dbReference type="InterPro" id="IPR000014">
    <property type="entry name" value="PAS"/>
</dbReference>
<evidence type="ECO:0000256" key="1">
    <source>
        <dbReference type="ARBA" id="ARBA00023125"/>
    </source>
</evidence>
<proteinExistence type="predicted"/>
<dbReference type="PANTHER" id="PTHR43214:SF38">
    <property type="entry name" value="NITRATE_NITRITE RESPONSE REGULATOR PROTEIN NARL"/>
    <property type="match status" value="1"/>
</dbReference>
<dbReference type="PANTHER" id="PTHR43214">
    <property type="entry name" value="TWO-COMPONENT RESPONSE REGULATOR"/>
    <property type="match status" value="1"/>
</dbReference>
<dbReference type="InterPro" id="IPR001610">
    <property type="entry name" value="PAC"/>
</dbReference>
<evidence type="ECO:0000259" key="4">
    <source>
        <dbReference type="PROSITE" id="PS50112"/>
    </source>
</evidence>
<dbReference type="RefSeq" id="WP_088602990.1">
    <property type="nucleotide sequence ID" value="NZ_NJIH01000004.1"/>
</dbReference>
<dbReference type="EMBL" id="NJIH01000004">
    <property type="protein sequence ID" value="OWT61904.1"/>
    <property type="molecule type" value="Genomic_DNA"/>
</dbReference>